<gene>
    <name evidence="2" type="ORF">Zm00014a_024497</name>
</gene>
<dbReference type="Proteomes" id="UP000251960">
    <property type="component" value="Chromosome 10"/>
</dbReference>
<accession>A0A3L6GB87</accession>
<protein>
    <submittedName>
        <fullName evidence="2">Uncharacterized protein</fullName>
    </submittedName>
</protein>
<dbReference type="EMBL" id="NCVQ01000002">
    <property type="protein sequence ID" value="PWZ45823.1"/>
    <property type="molecule type" value="Genomic_DNA"/>
</dbReference>
<evidence type="ECO:0000313" key="2">
    <source>
        <dbReference type="EMBL" id="PWZ45823.1"/>
    </source>
</evidence>
<name>A0A3L6GB87_MAIZE</name>
<evidence type="ECO:0000256" key="1">
    <source>
        <dbReference type="SAM" id="MobiDB-lite"/>
    </source>
</evidence>
<dbReference type="AlphaFoldDB" id="A0A3L6GB87"/>
<feature type="compositionally biased region" description="Polar residues" evidence="1">
    <location>
        <begin position="59"/>
        <end position="72"/>
    </location>
</feature>
<feature type="region of interest" description="Disordered" evidence="1">
    <location>
        <begin position="56"/>
        <end position="79"/>
    </location>
</feature>
<comment type="caution">
    <text evidence="2">The sequence shown here is derived from an EMBL/GenBank/DDBJ whole genome shotgun (WGS) entry which is preliminary data.</text>
</comment>
<proteinExistence type="predicted"/>
<organism evidence="2 3">
    <name type="scientific">Zea mays</name>
    <name type="common">Maize</name>
    <dbReference type="NCBI Taxonomy" id="4577"/>
    <lineage>
        <taxon>Eukaryota</taxon>
        <taxon>Viridiplantae</taxon>
        <taxon>Streptophyta</taxon>
        <taxon>Embryophyta</taxon>
        <taxon>Tracheophyta</taxon>
        <taxon>Spermatophyta</taxon>
        <taxon>Magnoliopsida</taxon>
        <taxon>Liliopsida</taxon>
        <taxon>Poales</taxon>
        <taxon>Poaceae</taxon>
        <taxon>PACMAD clade</taxon>
        <taxon>Panicoideae</taxon>
        <taxon>Andropogonodae</taxon>
        <taxon>Andropogoneae</taxon>
        <taxon>Tripsacinae</taxon>
        <taxon>Zea</taxon>
    </lineage>
</organism>
<evidence type="ECO:0000313" key="3">
    <source>
        <dbReference type="Proteomes" id="UP000251960"/>
    </source>
</evidence>
<reference evidence="2 3" key="1">
    <citation type="journal article" date="2018" name="Nat. Genet.">
        <title>Extensive intraspecific gene order and gene structural variations between Mo17 and other maize genomes.</title>
        <authorList>
            <person name="Sun S."/>
            <person name="Zhou Y."/>
            <person name="Chen J."/>
            <person name="Shi J."/>
            <person name="Zhao H."/>
            <person name="Zhao H."/>
            <person name="Song W."/>
            <person name="Zhang M."/>
            <person name="Cui Y."/>
            <person name="Dong X."/>
            <person name="Liu H."/>
            <person name="Ma X."/>
            <person name="Jiao Y."/>
            <person name="Wang B."/>
            <person name="Wei X."/>
            <person name="Stein J.C."/>
            <person name="Glaubitz J.C."/>
            <person name="Lu F."/>
            <person name="Yu G."/>
            <person name="Liang C."/>
            <person name="Fengler K."/>
            <person name="Li B."/>
            <person name="Rafalski A."/>
            <person name="Schnable P.S."/>
            <person name="Ware D.H."/>
            <person name="Buckler E.S."/>
            <person name="Lai J."/>
        </authorList>
    </citation>
    <scope>NUCLEOTIDE SEQUENCE [LARGE SCALE GENOMIC DNA]</scope>
    <source>
        <strain evidence="3">cv. Missouri 17</strain>
        <tissue evidence="2">Seedling</tissue>
    </source>
</reference>
<sequence length="79" mass="8744">MKRDSVKMKNEGFKNLPLHFAESTTHRPAPATVFGFKLKLNATAMLAEERIQEWGGNVELSQTQETGPSESTVAPDARN</sequence>